<proteinExistence type="predicted"/>
<dbReference type="Proteomes" id="UP000266643">
    <property type="component" value="Unassembled WGS sequence"/>
</dbReference>
<sequence length="354" mass="39945">MLSSNDLHDPNTCPACGDWLKSHKDVSADQMDPAAVHAELEKLRSINHQVEAHDKSAKQKSASGVANTIAWLQQHQEEKKKSSGFIHSLLHWFRHDDDDDKSTSHTPLLPLEWAQSRIDVDWTERSYAVLNAPFYADMSNARRILLEGKLRTTATDAVTAEFKTWVAEFMGQLGQCRHLKDELLEEKAHVANNVIRVRTIYDQVQSLYEETLLLDAKSPEYEAALVALFDEVEATLADEAAAVSEANPLVMTPDSENEAFSNLFANVEASDDKNGMVVAKLVAWMKNNLPRTDFDAFMALFDNQVKHQLGGQWMQTYAEHLQRLEPFAIEFHCAFVYSRSRVDVVAPVHDPTQP</sequence>
<dbReference type="AlphaFoldDB" id="A0A397EWP5"/>
<evidence type="ECO:0000313" key="2">
    <source>
        <dbReference type="EMBL" id="RHZ07611.1"/>
    </source>
</evidence>
<reference evidence="3 4" key="1">
    <citation type="submission" date="2018-08" db="EMBL/GenBank/DDBJ databases">
        <title>Aphanomyces genome sequencing and annotation.</title>
        <authorList>
            <person name="Minardi D."/>
            <person name="Oidtmann B."/>
            <person name="Van Der Giezen M."/>
            <person name="Studholme D.J."/>
        </authorList>
    </citation>
    <scope>NUCLEOTIDE SEQUENCE [LARGE SCALE GENOMIC DNA]</scope>
    <source>
        <strain evidence="2 3">197901</strain>
        <strain evidence="1 4">D2</strain>
    </source>
</reference>
<dbReference type="Proteomes" id="UP000266196">
    <property type="component" value="Unassembled WGS sequence"/>
</dbReference>
<name>A0A397EWP5_APHAT</name>
<gene>
    <name evidence="1" type="ORF">DYB30_013975</name>
    <name evidence="2" type="ORF">DYB31_012515</name>
</gene>
<organism evidence="2 3">
    <name type="scientific">Aphanomyces astaci</name>
    <name type="common">Crayfish plague agent</name>
    <dbReference type="NCBI Taxonomy" id="112090"/>
    <lineage>
        <taxon>Eukaryota</taxon>
        <taxon>Sar</taxon>
        <taxon>Stramenopiles</taxon>
        <taxon>Oomycota</taxon>
        <taxon>Saprolegniomycetes</taxon>
        <taxon>Saprolegniales</taxon>
        <taxon>Verrucalvaceae</taxon>
        <taxon>Aphanomyces</taxon>
    </lineage>
</organism>
<dbReference type="EMBL" id="QUTD01001798">
    <property type="protein sequence ID" value="RHY77345.1"/>
    <property type="molecule type" value="Genomic_DNA"/>
</dbReference>
<evidence type="ECO:0000313" key="1">
    <source>
        <dbReference type="EMBL" id="RHY77345.1"/>
    </source>
</evidence>
<protein>
    <submittedName>
        <fullName evidence="2">Uncharacterized protein</fullName>
    </submittedName>
</protein>
<evidence type="ECO:0000313" key="4">
    <source>
        <dbReference type="Proteomes" id="UP000266643"/>
    </source>
</evidence>
<accession>A0A397EWP5</accession>
<dbReference type="EMBL" id="QUTE01012277">
    <property type="protein sequence ID" value="RHZ07611.1"/>
    <property type="molecule type" value="Genomic_DNA"/>
</dbReference>
<dbReference type="VEuPathDB" id="FungiDB:H257_02314"/>
<comment type="caution">
    <text evidence="2">The sequence shown here is derived from an EMBL/GenBank/DDBJ whole genome shotgun (WGS) entry which is preliminary data.</text>
</comment>
<evidence type="ECO:0000313" key="3">
    <source>
        <dbReference type="Proteomes" id="UP000266196"/>
    </source>
</evidence>